<protein>
    <submittedName>
        <fullName evidence="2">Phage portal protein</fullName>
    </submittedName>
</protein>
<dbReference type="GO" id="GO:0005198">
    <property type="term" value="F:structural molecule activity"/>
    <property type="evidence" value="ECO:0007669"/>
    <property type="project" value="InterPro"/>
</dbReference>
<dbReference type="Proteomes" id="UP000523196">
    <property type="component" value="Unassembled WGS sequence"/>
</dbReference>
<dbReference type="RefSeq" id="WP_182688660.1">
    <property type="nucleotide sequence ID" value="NZ_JACHTF010000020.1"/>
</dbReference>
<proteinExistence type="predicted"/>
<organism evidence="2 3">
    <name type="scientific">Marilutibacter spongiae</name>
    <dbReference type="NCBI Taxonomy" id="2025720"/>
    <lineage>
        <taxon>Bacteria</taxon>
        <taxon>Pseudomonadati</taxon>
        <taxon>Pseudomonadota</taxon>
        <taxon>Gammaproteobacteria</taxon>
        <taxon>Lysobacterales</taxon>
        <taxon>Lysobacteraceae</taxon>
        <taxon>Marilutibacter</taxon>
    </lineage>
</organism>
<dbReference type="GO" id="GO:0019068">
    <property type="term" value="P:virion assembly"/>
    <property type="evidence" value="ECO:0007669"/>
    <property type="project" value="InterPro"/>
</dbReference>
<dbReference type="EMBL" id="JACHTF010000020">
    <property type="protein sequence ID" value="MBB1061893.1"/>
    <property type="molecule type" value="Genomic_DNA"/>
</dbReference>
<evidence type="ECO:0000313" key="3">
    <source>
        <dbReference type="Proteomes" id="UP000523196"/>
    </source>
</evidence>
<sequence>MAGLTATVARERLQALIPTDHAVIAAEARHDQTRRELDSARRVQAVVHEATRPSRSRKMAIDHGSGDRIVGLDAKQLRDSARALCRDHDVARTVLSVLVQNVVGSGIDVIPAPRRRGGKVDRGLAQDLRDAWDLWWDRPEVTWQHDFGKSQQLLFGGCARDGESFFQDLTGRIPYLDHGTEVPFSIEMLEADLIPLDFNDEARNIRQGVERNAWGRPVAWHVYKQHPGDGLYWKAETKRVPAEFICQLANIDRIHQVRGLSMFAPVMNRLRDIQDYEDSERIAAKVAASLCAQIIKGDASGYGSSKDPVTGQALEAAAYRALTMVPGMIGDDLLPGEQIEILDSKRPNPNVAVYINDQLRRVAGGTSTSHSSVSKNYDGTYSAQRQELVEQWGAYAMLGEFFTARTMRPIWTRFVQACLLARIVRLPRGWTQRELMAAIFVRPQMPWIDPLKEALARGEMEDRGWQAPQQNILLSGNDPEEVLRLREDWRDQTAGQSTPEGTNPDDTRASRRSLARALALKEPE</sequence>
<keyword evidence="3" id="KW-1185">Reference proteome</keyword>
<evidence type="ECO:0000256" key="1">
    <source>
        <dbReference type="SAM" id="MobiDB-lite"/>
    </source>
</evidence>
<dbReference type="NCBIfam" id="TIGR01539">
    <property type="entry name" value="portal_lambda"/>
    <property type="match status" value="1"/>
</dbReference>
<evidence type="ECO:0000313" key="2">
    <source>
        <dbReference type="EMBL" id="MBB1061893.1"/>
    </source>
</evidence>
<reference evidence="2 3" key="1">
    <citation type="submission" date="2020-08" db="EMBL/GenBank/DDBJ databases">
        <authorList>
            <person name="Xu S."/>
            <person name="Li A."/>
        </authorList>
    </citation>
    <scope>NUCLEOTIDE SEQUENCE [LARGE SCALE GENOMIC DNA]</scope>
    <source>
        <strain evidence="2 3">119BY6-57</strain>
    </source>
</reference>
<dbReference type="InterPro" id="IPR006429">
    <property type="entry name" value="Phage_lambda_portal"/>
</dbReference>
<feature type="region of interest" description="Disordered" evidence="1">
    <location>
        <begin position="488"/>
        <end position="524"/>
    </location>
</feature>
<dbReference type="AlphaFoldDB" id="A0A7W3TP31"/>
<gene>
    <name evidence="2" type="ORF">H4F98_15060</name>
</gene>
<dbReference type="Pfam" id="PF05136">
    <property type="entry name" value="Phage_portal_2"/>
    <property type="match status" value="1"/>
</dbReference>
<accession>A0A7W3TP31</accession>
<name>A0A7W3TP31_9GAMM</name>
<comment type="caution">
    <text evidence="2">The sequence shown here is derived from an EMBL/GenBank/DDBJ whole genome shotgun (WGS) entry which is preliminary data.</text>
</comment>